<keyword evidence="6" id="KW-1185">Reference proteome</keyword>
<feature type="domain" description="Apple" evidence="4">
    <location>
        <begin position="468"/>
        <end position="550"/>
    </location>
</feature>
<dbReference type="Gene3D" id="3.60.15.10">
    <property type="entry name" value="Ribonuclease Z/Hydroxyacylglutathione hydrolase-like"/>
    <property type="match status" value="1"/>
</dbReference>
<gene>
    <name evidence="5" type="ORF">HDU87_005461</name>
</gene>
<evidence type="ECO:0008006" key="7">
    <source>
        <dbReference type="Google" id="ProtNLM"/>
    </source>
</evidence>
<evidence type="ECO:0000256" key="2">
    <source>
        <dbReference type="SAM" id="SignalP"/>
    </source>
</evidence>
<dbReference type="InterPro" id="IPR036866">
    <property type="entry name" value="RibonucZ/Hydroxyglut_hydro"/>
</dbReference>
<dbReference type="EMBL" id="JADGJQ010000043">
    <property type="protein sequence ID" value="KAJ3176246.1"/>
    <property type="molecule type" value="Genomic_DNA"/>
</dbReference>
<protein>
    <recommendedName>
        <fullName evidence="7">Calmodulin</fullName>
    </recommendedName>
</protein>
<dbReference type="GO" id="GO:0005509">
    <property type="term" value="F:calcium ion binding"/>
    <property type="evidence" value="ECO:0007669"/>
    <property type="project" value="InterPro"/>
</dbReference>
<dbReference type="InterPro" id="IPR003609">
    <property type="entry name" value="Pan_app"/>
</dbReference>
<evidence type="ECO:0000259" key="3">
    <source>
        <dbReference type="PROSITE" id="PS50222"/>
    </source>
</evidence>
<keyword evidence="2" id="KW-0732">Signal</keyword>
<reference evidence="5" key="1">
    <citation type="submission" date="2020-05" db="EMBL/GenBank/DDBJ databases">
        <title>Phylogenomic resolution of chytrid fungi.</title>
        <authorList>
            <person name="Stajich J.E."/>
            <person name="Amses K."/>
            <person name="Simmons R."/>
            <person name="Seto K."/>
            <person name="Myers J."/>
            <person name="Bonds A."/>
            <person name="Quandt C.A."/>
            <person name="Barry K."/>
            <person name="Liu P."/>
            <person name="Grigoriev I."/>
            <person name="Longcore J.E."/>
            <person name="James T.Y."/>
        </authorList>
    </citation>
    <scope>NUCLEOTIDE SEQUENCE</scope>
    <source>
        <strain evidence="5">JEL0379</strain>
    </source>
</reference>
<evidence type="ECO:0000259" key="4">
    <source>
        <dbReference type="PROSITE" id="PS50948"/>
    </source>
</evidence>
<keyword evidence="1" id="KW-0472">Membrane</keyword>
<dbReference type="PROSITE" id="PS50948">
    <property type="entry name" value="PAN"/>
    <property type="match status" value="1"/>
</dbReference>
<dbReference type="InterPro" id="IPR002048">
    <property type="entry name" value="EF_hand_dom"/>
</dbReference>
<keyword evidence="1" id="KW-1133">Transmembrane helix</keyword>
<dbReference type="PROSITE" id="PS50222">
    <property type="entry name" value="EF_HAND_2"/>
    <property type="match status" value="1"/>
</dbReference>
<comment type="caution">
    <text evidence="5">The sequence shown here is derived from an EMBL/GenBank/DDBJ whole genome shotgun (WGS) entry which is preliminary data.</text>
</comment>
<dbReference type="PROSITE" id="PS00018">
    <property type="entry name" value="EF_HAND_1"/>
    <property type="match status" value="1"/>
</dbReference>
<feature type="domain" description="EF-hand" evidence="3">
    <location>
        <begin position="57"/>
        <end position="92"/>
    </location>
</feature>
<dbReference type="InterPro" id="IPR018247">
    <property type="entry name" value="EF_Hand_1_Ca_BS"/>
</dbReference>
<feature type="transmembrane region" description="Helical" evidence="1">
    <location>
        <begin position="333"/>
        <end position="359"/>
    </location>
</feature>
<accession>A0AAD5TMF3</accession>
<proteinExistence type="predicted"/>
<organism evidence="5 6">
    <name type="scientific">Geranomyces variabilis</name>
    <dbReference type="NCBI Taxonomy" id="109894"/>
    <lineage>
        <taxon>Eukaryota</taxon>
        <taxon>Fungi</taxon>
        <taxon>Fungi incertae sedis</taxon>
        <taxon>Chytridiomycota</taxon>
        <taxon>Chytridiomycota incertae sedis</taxon>
        <taxon>Chytridiomycetes</taxon>
        <taxon>Spizellomycetales</taxon>
        <taxon>Powellomycetaceae</taxon>
        <taxon>Geranomyces</taxon>
    </lineage>
</organism>
<feature type="signal peptide" evidence="2">
    <location>
        <begin position="1"/>
        <end position="24"/>
    </location>
</feature>
<name>A0AAD5TMF3_9FUNG</name>
<dbReference type="Proteomes" id="UP001212152">
    <property type="component" value="Unassembled WGS sequence"/>
</dbReference>
<feature type="chain" id="PRO_5042147714" description="Calmodulin" evidence="2">
    <location>
        <begin position="25"/>
        <end position="1341"/>
    </location>
</feature>
<evidence type="ECO:0000313" key="5">
    <source>
        <dbReference type="EMBL" id="KAJ3176246.1"/>
    </source>
</evidence>
<keyword evidence="1" id="KW-0812">Transmembrane</keyword>
<sequence length="1341" mass="146261">MPATPRALVALCCLLLALALLANADVGNVPRVAARDVPDAMVNHLAANAINRFRHQDDRNAYAEILRRADLNNNGHLERDEILAMLAKIDEQAQDENNESSSEKPSTIHFKRALGWGNVADQDMADLIVAYLPHTRLDKISDLAERTLRRPDPMDRVTTATRSIHIRDEYSNTCDNIEAKLKAHADAPTACRLELQAAIFVCRTHGGSLASLECLSTTPSDSLCKCFALENVSPYPKVPLEMRSLSSDLDAVMTSLSAGAAVALVKRDIPLVDISPWLQGFTQLSDTASDIGASNRFSPSIVSSIVRKVVSGTRELYKLGGEAVWRLIVERGIWPLSATAIGIIGAIVFVVISLLLAIYGQDILRALNQLFNCDNAVSQDDFSHPVEKLRAAGDMLPMDFHIWRPDQPAPKCSLLVYWSNNCGTMQCSDQGQVIHGNTCKDLFRRGSCACEVIKCKPLCWKVTNGCCCEALKFRDPMPGQLSTDSTVEASQLSNFDCARYCVHFPGCTAFSIFPSDKDPSISMCRIATSATDDLKIEANDAATTFYTKYPEDNLAGGATFADIVQNLKVMFSSKAPGSGAKWDAASKQLTLSLAVMGNCLMRLAEGLPSVVSTMMTDYTNIGTDFDGAVQKLSKFLLIGLAGTSIAQGCAYLDNPDGLQAVAAFNVFTQSRGINMFEHAADLIDVLQEAGIQTSDGYYNGQPTTGVDISGNMLAVSGDQPADPGPSLDPEGDTDMTDVPVDVPDVNTNYVDAEGAINDFDPNNNFSQRVKALLASIVALVASKITIGVPVEWTNLMVINNGQADAMVQETSLHVCDFKLTANGQELVWDALRVLISPHLCRLKERHRILVDGGLSWNNVVRRAISTLSPTYTNFQEQNVIFDEGLITHNDQDHLGAFLGIFAINDAGNGKTWFPPLVPMTWNNPINIDTRSNQLGITDHNNYVRAVNYYAQNGGLANMGRVLQPSSATTSWSQVFASIGFQSPAAAWAFAPSVINPDINGRAGKFFPVNLFKLYYRSRASCTLYPGYTGANRAPGASFAALTSQTTSIRWPPLNQLTGIFQRSSFGGSAVDSVRTNNLPQRRSFSSASSELDKREIAEILSTCDEEGFCPLEDEYGRITNVSAIDLIRREKPTDSLEISELRNYISVVTTVEHNSVRLLLTGDAIFQSFEKAGAAVKDAHLVKTAHHGSATTGGRNDVSGFVNADVFVISGRYWLTQNVGEAGQPYYVKYVLWIIQEHFKQRPGNTLRLYITGVPNDSLLENTQWRRLKYTTGFRPQDCNYRIYKTAGQGQKFNFRTRSSISLPNAGPITRYVAGAVPISWFGKPAQGGCNVVDDDTSSPA</sequence>
<evidence type="ECO:0000256" key="1">
    <source>
        <dbReference type="SAM" id="Phobius"/>
    </source>
</evidence>
<evidence type="ECO:0000313" key="6">
    <source>
        <dbReference type="Proteomes" id="UP001212152"/>
    </source>
</evidence>